<dbReference type="InterPro" id="IPR050266">
    <property type="entry name" value="AB_hydrolase_sf"/>
</dbReference>
<dbReference type="OrthoDB" id="9791366at2"/>
<feature type="domain" description="AB hydrolase-1" evidence="2">
    <location>
        <begin position="33"/>
        <end position="274"/>
    </location>
</feature>
<dbReference type="RefSeq" id="WP_160737323.1">
    <property type="nucleotide sequence ID" value="NZ_WTYT01000006.1"/>
</dbReference>
<evidence type="ECO:0000256" key="1">
    <source>
        <dbReference type="ARBA" id="ARBA00022801"/>
    </source>
</evidence>
<dbReference type="AlphaFoldDB" id="A0A6I4T9Q0"/>
<dbReference type="InterPro" id="IPR000073">
    <property type="entry name" value="AB_hydrolase_1"/>
</dbReference>
<keyword evidence="1 3" id="KW-0378">Hydrolase</keyword>
<accession>A0A6I4T9Q0</accession>
<dbReference type="SUPFAM" id="SSF53474">
    <property type="entry name" value="alpha/beta-Hydrolases"/>
    <property type="match status" value="1"/>
</dbReference>
<protein>
    <submittedName>
        <fullName evidence="3">Alpha/beta fold hydrolase</fullName>
    </submittedName>
</protein>
<organism evidence="3 4">
    <name type="scientific">Altericroceibacterium endophyticum</name>
    <dbReference type="NCBI Taxonomy" id="1808508"/>
    <lineage>
        <taxon>Bacteria</taxon>
        <taxon>Pseudomonadati</taxon>
        <taxon>Pseudomonadota</taxon>
        <taxon>Alphaproteobacteria</taxon>
        <taxon>Sphingomonadales</taxon>
        <taxon>Erythrobacteraceae</taxon>
        <taxon>Altericroceibacterium</taxon>
    </lineage>
</organism>
<dbReference type="Pfam" id="PF12697">
    <property type="entry name" value="Abhydrolase_6"/>
    <property type="match status" value="1"/>
</dbReference>
<dbReference type="PANTHER" id="PTHR43798:SF31">
    <property type="entry name" value="AB HYDROLASE SUPERFAMILY PROTEIN YCLE"/>
    <property type="match status" value="1"/>
</dbReference>
<evidence type="ECO:0000259" key="2">
    <source>
        <dbReference type="Pfam" id="PF12697"/>
    </source>
</evidence>
<evidence type="ECO:0000313" key="4">
    <source>
        <dbReference type="Proteomes" id="UP000438476"/>
    </source>
</evidence>
<dbReference type="GO" id="GO:0016787">
    <property type="term" value="F:hydrolase activity"/>
    <property type="evidence" value="ECO:0007669"/>
    <property type="project" value="UniProtKB-KW"/>
</dbReference>
<evidence type="ECO:0000313" key="3">
    <source>
        <dbReference type="EMBL" id="MXO66891.1"/>
    </source>
</evidence>
<comment type="caution">
    <text evidence="3">The sequence shown here is derived from an EMBL/GenBank/DDBJ whole genome shotgun (WGS) entry which is preliminary data.</text>
</comment>
<proteinExistence type="predicted"/>
<dbReference type="EMBL" id="WTYT01000006">
    <property type="protein sequence ID" value="MXO66891.1"/>
    <property type="molecule type" value="Genomic_DNA"/>
</dbReference>
<name>A0A6I4T9Q0_9SPHN</name>
<dbReference type="GO" id="GO:0016020">
    <property type="term" value="C:membrane"/>
    <property type="evidence" value="ECO:0007669"/>
    <property type="project" value="TreeGrafter"/>
</dbReference>
<keyword evidence="4" id="KW-1185">Reference proteome</keyword>
<dbReference type="Gene3D" id="3.40.50.1820">
    <property type="entry name" value="alpha/beta hydrolase"/>
    <property type="match status" value="1"/>
</dbReference>
<dbReference type="InterPro" id="IPR029058">
    <property type="entry name" value="AB_hydrolase_fold"/>
</dbReference>
<dbReference type="PANTHER" id="PTHR43798">
    <property type="entry name" value="MONOACYLGLYCEROL LIPASE"/>
    <property type="match status" value="1"/>
</dbReference>
<gene>
    <name evidence="3" type="ORF">GRI91_14085</name>
</gene>
<dbReference type="Proteomes" id="UP000438476">
    <property type="component" value="Unassembled WGS sequence"/>
</dbReference>
<reference evidence="3 4" key="1">
    <citation type="submission" date="2019-12" db="EMBL/GenBank/DDBJ databases">
        <title>Genomic-based taxomic classification of the family Erythrobacteraceae.</title>
        <authorList>
            <person name="Xu L."/>
        </authorList>
    </citation>
    <scope>NUCLEOTIDE SEQUENCE [LARGE SCALE GENOMIC DNA]</scope>
    <source>
        <strain evidence="3 4">LMG 29518</strain>
    </source>
</reference>
<sequence>MSEAAFNTGVWQSPDGLTLYYRDYPGPQDKPPILCIPGLTRNARDFEPIADAFAGEWRVICVDLRGRGQSDYAKDTDSYIPTQYVADLCALLDQEEWGKVVAVGTSLGGILAMMLENQRPGLLAGAVLNDIGPVIEPAGLERIRDYVGQGRSYPTWMHAARAMREQAGEAHPDFQIEDWLRMSKRLMCVSGNGRITFDYDMKIADPFSDDGAEAPADMWPLFKALDKCPVLALRGGLSDILSTATLQRMQSEIPDMETLTVPRVGHAPTLEENDVQHAIARLLGKVCR</sequence>